<dbReference type="InterPro" id="IPR030659">
    <property type="entry name" value="SecY_CS"/>
</dbReference>
<reference evidence="14 15" key="1">
    <citation type="submission" date="2019-03" db="EMBL/GenBank/DDBJ databases">
        <title>Genomic Encyclopedia of Archaeal and Bacterial Type Strains, Phase II (KMG-II): from individual species to whole genera.</title>
        <authorList>
            <person name="Goeker M."/>
        </authorList>
    </citation>
    <scope>NUCLEOTIDE SEQUENCE [LARGE SCALE GENOMIC DNA]</scope>
    <source>
        <strain evidence="14 15">DSM 26433</strain>
    </source>
</reference>
<feature type="transmembrane region" description="Helical" evidence="10">
    <location>
        <begin position="27"/>
        <end position="45"/>
    </location>
</feature>
<comment type="subunit">
    <text evidence="10">Component of the Sec protein translocase complex. Heterotrimer consisting of SecY, SecE and SecG subunits. The heterotrimers can form oligomers, although 1 heterotrimer is thought to be able to translocate proteins. Interacts with the ribosome. Interacts with SecDF, and other proteins may be involved. Interacts with SecA.</text>
</comment>
<evidence type="ECO:0000256" key="1">
    <source>
        <dbReference type="ARBA" id="ARBA00004141"/>
    </source>
</evidence>
<dbReference type="EMBL" id="SMGR01000007">
    <property type="protein sequence ID" value="TCK98869.1"/>
    <property type="molecule type" value="Genomic_DNA"/>
</dbReference>
<evidence type="ECO:0000256" key="9">
    <source>
        <dbReference type="ARBA" id="ARBA00039733"/>
    </source>
</evidence>
<evidence type="ECO:0000256" key="4">
    <source>
        <dbReference type="ARBA" id="ARBA00022692"/>
    </source>
</evidence>
<dbReference type="GO" id="GO:0006605">
    <property type="term" value="P:protein targeting"/>
    <property type="evidence" value="ECO:0007669"/>
    <property type="project" value="UniProtKB-UniRule"/>
</dbReference>
<comment type="similarity">
    <text evidence="2 10 13">Belongs to the SecY/SEC61-alpha family.</text>
</comment>
<protein>
    <recommendedName>
        <fullName evidence="9 10">Protein translocase subunit SecY</fullName>
    </recommendedName>
</protein>
<dbReference type="PANTHER" id="PTHR10906">
    <property type="entry name" value="SECY/SEC61-ALPHA FAMILY MEMBER"/>
    <property type="match status" value="1"/>
</dbReference>
<feature type="transmembrane region" description="Helical" evidence="10">
    <location>
        <begin position="369"/>
        <end position="391"/>
    </location>
</feature>
<evidence type="ECO:0000256" key="12">
    <source>
        <dbReference type="RuleBase" id="RU003484"/>
    </source>
</evidence>
<dbReference type="NCBIfam" id="TIGR00967">
    <property type="entry name" value="3a0501s007"/>
    <property type="match status" value="1"/>
</dbReference>
<dbReference type="Pfam" id="PF00344">
    <property type="entry name" value="SecY"/>
    <property type="match status" value="1"/>
</dbReference>
<dbReference type="HAMAP" id="MF_01465">
    <property type="entry name" value="SecY"/>
    <property type="match status" value="1"/>
</dbReference>
<evidence type="ECO:0000256" key="10">
    <source>
        <dbReference type="HAMAP-Rule" id="MF_01465"/>
    </source>
</evidence>
<feature type="transmembrane region" description="Helical" evidence="10">
    <location>
        <begin position="274"/>
        <end position="295"/>
    </location>
</feature>
<evidence type="ECO:0000256" key="7">
    <source>
        <dbReference type="ARBA" id="ARBA00023010"/>
    </source>
</evidence>
<feature type="transmembrane region" description="Helical" evidence="10">
    <location>
        <begin position="123"/>
        <end position="143"/>
    </location>
</feature>
<dbReference type="AlphaFoldDB" id="A0A4R1N746"/>
<dbReference type="InterPro" id="IPR026593">
    <property type="entry name" value="SecY"/>
</dbReference>
<evidence type="ECO:0000256" key="6">
    <source>
        <dbReference type="ARBA" id="ARBA00022989"/>
    </source>
</evidence>
<keyword evidence="6 10" id="KW-1133">Transmembrane helix</keyword>
<accession>A0A4R1N746</accession>
<comment type="subcellular location">
    <subcellularLocation>
        <location evidence="10">Cell membrane</location>
        <topology evidence="10">Multi-pass membrane protein</topology>
    </subcellularLocation>
    <subcellularLocation>
        <location evidence="1 12">Membrane</location>
        <topology evidence="1 12">Multi-pass membrane protein</topology>
    </subcellularLocation>
</comment>
<dbReference type="Gene3D" id="1.10.3370.10">
    <property type="entry name" value="SecY subunit domain"/>
    <property type="match status" value="1"/>
</dbReference>
<dbReference type="InterPro" id="IPR023201">
    <property type="entry name" value="SecY_dom_sf"/>
</dbReference>
<evidence type="ECO:0000313" key="15">
    <source>
        <dbReference type="Proteomes" id="UP000295673"/>
    </source>
</evidence>
<evidence type="ECO:0000256" key="11">
    <source>
        <dbReference type="RuleBase" id="RU000537"/>
    </source>
</evidence>
<dbReference type="GO" id="GO:0043952">
    <property type="term" value="P:protein transport by the Sec complex"/>
    <property type="evidence" value="ECO:0007669"/>
    <property type="project" value="UniProtKB-UniRule"/>
</dbReference>
<evidence type="ECO:0000313" key="14">
    <source>
        <dbReference type="EMBL" id="TCK98869.1"/>
    </source>
</evidence>
<evidence type="ECO:0000256" key="13">
    <source>
        <dbReference type="RuleBase" id="RU004349"/>
    </source>
</evidence>
<dbReference type="InterPro" id="IPR002208">
    <property type="entry name" value="SecY/SEC61-alpha"/>
</dbReference>
<sequence>MVSAAEQMAANTSWAALGKATDLRNRILYTLALLIVYRLGTWIPVPGIDGVALREFMESAQQGIGGILSMFTGGALGRMGIFALGIMPYISASIIVQLLGSMVPYLEQLKKEGEQGRKKMNQYTRYGTVALAILQSYGLAVSLEAGDLVTDPGLFFRFSCMVTLVGGTMFLMWLGEQITARGLGNGISLIIFVGIIAELPAAMAQFFVSGRTGAISAPVIIGVIVMVIATIAFVVFMERALRKIHIQYPRRQVGMKVYDGGSSHLPVKVNPSGVIPAIFASSLLLLPTTISTFSGSQTGPIMSTLLAYFGPGQPLYLLFFAAMIVFFAYFYTFNVSFKPDDVADNLKNQNGFVPGIRPGKRTAEYLEYVVNRVLVLGSAYLAAVCLLPEILRGQFAIPFYFGGTSVLIVVSVTMDTIQQAQSHLLAHQYEGLIEKSQLRGKGKKRGARKGAARR</sequence>
<dbReference type="PRINTS" id="PR00303">
    <property type="entry name" value="SECYTRNLCASE"/>
</dbReference>
<dbReference type="PROSITE" id="PS00756">
    <property type="entry name" value="SECY_2"/>
    <property type="match status" value="1"/>
</dbReference>
<keyword evidence="8 10" id="KW-0472">Membrane</keyword>
<name>A0A4R1N746_9RHOB</name>
<evidence type="ECO:0000256" key="5">
    <source>
        <dbReference type="ARBA" id="ARBA00022927"/>
    </source>
</evidence>
<keyword evidence="7 10" id="KW-0811">Translocation</keyword>
<evidence type="ECO:0000256" key="2">
    <source>
        <dbReference type="ARBA" id="ARBA00005751"/>
    </source>
</evidence>
<keyword evidence="5 10" id="KW-0653">Protein transport</keyword>
<dbReference type="SUPFAM" id="SSF103491">
    <property type="entry name" value="Preprotein translocase SecY subunit"/>
    <property type="match status" value="1"/>
</dbReference>
<keyword evidence="15" id="KW-1185">Reference proteome</keyword>
<proteinExistence type="inferred from homology"/>
<feature type="transmembrane region" description="Helical" evidence="10">
    <location>
        <begin position="155"/>
        <end position="174"/>
    </location>
</feature>
<feature type="transmembrane region" description="Helical" evidence="10">
    <location>
        <begin position="315"/>
        <end position="337"/>
    </location>
</feature>
<evidence type="ECO:0000256" key="8">
    <source>
        <dbReference type="ARBA" id="ARBA00023136"/>
    </source>
</evidence>
<dbReference type="RefSeq" id="WP_132862210.1">
    <property type="nucleotide sequence ID" value="NZ_SMGR01000007.1"/>
</dbReference>
<evidence type="ECO:0000256" key="3">
    <source>
        <dbReference type="ARBA" id="ARBA00022448"/>
    </source>
</evidence>
<gene>
    <name evidence="10" type="primary">secY</name>
    <name evidence="14" type="ORF">BXY66_4111</name>
</gene>
<feature type="transmembrane region" description="Helical" evidence="10">
    <location>
        <begin position="186"/>
        <end position="208"/>
    </location>
</feature>
<dbReference type="FunFam" id="1.10.3370.10:FF:000001">
    <property type="entry name" value="Preprotein translocase subunit SecY"/>
    <property type="match status" value="1"/>
</dbReference>
<dbReference type="GO" id="GO:0065002">
    <property type="term" value="P:intracellular protein transmembrane transport"/>
    <property type="evidence" value="ECO:0007669"/>
    <property type="project" value="UniProtKB-UniRule"/>
</dbReference>
<organism evidence="14 15">
    <name type="scientific">Shimia isoporae</name>
    <dbReference type="NCBI Taxonomy" id="647720"/>
    <lineage>
        <taxon>Bacteria</taxon>
        <taxon>Pseudomonadati</taxon>
        <taxon>Pseudomonadota</taxon>
        <taxon>Alphaproteobacteria</taxon>
        <taxon>Rhodobacterales</taxon>
        <taxon>Roseobacteraceae</taxon>
    </lineage>
</organism>
<feature type="transmembrane region" description="Helical" evidence="10">
    <location>
        <begin position="214"/>
        <end position="236"/>
    </location>
</feature>
<dbReference type="Proteomes" id="UP000295673">
    <property type="component" value="Unassembled WGS sequence"/>
</dbReference>
<keyword evidence="10" id="KW-1003">Cell membrane</keyword>
<dbReference type="GO" id="GO:0005886">
    <property type="term" value="C:plasma membrane"/>
    <property type="evidence" value="ECO:0007669"/>
    <property type="project" value="UniProtKB-SubCell"/>
</dbReference>
<dbReference type="PIRSF" id="PIRSF004557">
    <property type="entry name" value="SecY"/>
    <property type="match status" value="1"/>
</dbReference>
<dbReference type="PROSITE" id="PS00755">
    <property type="entry name" value="SECY_1"/>
    <property type="match status" value="1"/>
</dbReference>
<keyword evidence="3 10" id="KW-0813">Transport</keyword>
<feature type="transmembrane region" description="Helical" evidence="10">
    <location>
        <begin position="79"/>
        <end position="103"/>
    </location>
</feature>
<feature type="transmembrane region" description="Helical" evidence="10">
    <location>
        <begin position="397"/>
        <end position="417"/>
    </location>
</feature>
<comment type="function">
    <text evidence="10 11">The central subunit of the protein translocation channel SecYEG. Consists of two halves formed by TMs 1-5 and 6-10. These two domains form a lateral gate at the front which open onto the bilayer between TMs 2 and 7, and are clamped together by SecE at the back. The channel is closed by both a pore ring composed of hydrophobic SecY resides and a short helix (helix 2A) on the extracellular side of the membrane which forms a plug. The plug probably moves laterally to allow the channel to open. The ring and the pore may move independently.</text>
</comment>
<keyword evidence="4 10" id="KW-0812">Transmembrane</keyword>
<comment type="caution">
    <text evidence="14">The sequence shown here is derived from an EMBL/GenBank/DDBJ whole genome shotgun (WGS) entry which is preliminary data.</text>
</comment>
<dbReference type="OrthoDB" id="9809248at2"/>